<organism evidence="1 2">
    <name type="scientific">Phrynocephalus forsythii</name>
    <dbReference type="NCBI Taxonomy" id="171643"/>
    <lineage>
        <taxon>Eukaryota</taxon>
        <taxon>Metazoa</taxon>
        <taxon>Chordata</taxon>
        <taxon>Craniata</taxon>
        <taxon>Vertebrata</taxon>
        <taxon>Euteleostomi</taxon>
        <taxon>Lepidosauria</taxon>
        <taxon>Squamata</taxon>
        <taxon>Bifurcata</taxon>
        <taxon>Unidentata</taxon>
        <taxon>Episquamata</taxon>
        <taxon>Toxicofera</taxon>
        <taxon>Iguania</taxon>
        <taxon>Acrodonta</taxon>
        <taxon>Agamidae</taxon>
        <taxon>Agaminae</taxon>
        <taxon>Phrynocephalus</taxon>
    </lineage>
</organism>
<evidence type="ECO:0000313" key="2">
    <source>
        <dbReference type="Proteomes" id="UP001142489"/>
    </source>
</evidence>
<protein>
    <submittedName>
        <fullName evidence="1">Uncharacterized protein</fullName>
    </submittedName>
</protein>
<reference evidence="1" key="1">
    <citation type="journal article" date="2023" name="DNA Res.">
        <title>Chromosome-level genome assembly of Phrynocephalus forsythii using third-generation DNA sequencing and Hi-C analysis.</title>
        <authorList>
            <person name="Qi Y."/>
            <person name="Zhao W."/>
            <person name="Zhao Y."/>
            <person name="Niu C."/>
            <person name="Cao S."/>
            <person name="Zhang Y."/>
        </authorList>
    </citation>
    <scope>NUCLEOTIDE SEQUENCE</scope>
    <source>
        <tissue evidence="1">Muscle</tissue>
    </source>
</reference>
<sequence>MAEQSRVWMLRKDLLNKKRMESLQFLTAGEMSLLNRKETCVRDNGKGSALRRCSPASAVTDGYGRRRAKERGRIIVCLITGGRASVVLVR</sequence>
<accession>A0A9Q1B233</accession>
<dbReference type="EMBL" id="JAPFRF010000006">
    <property type="protein sequence ID" value="KAJ7329194.1"/>
    <property type="molecule type" value="Genomic_DNA"/>
</dbReference>
<name>A0A9Q1B233_9SAUR</name>
<gene>
    <name evidence="1" type="ORF">JRQ81_015368</name>
</gene>
<evidence type="ECO:0000313" key="1">
    <source>
        <dbReference type="EMBL" id="KAJ7329194.1"/>
    </source>
</evidence>
<dbReference type="AlphaFoldDB" id="A0A9Q1B233"/>
<comment type="caution">
    <text evidence="1">The sequence shown here is derived from an EMBL/GenBank/DDBJ whole genome shotgun (WGS) entry which is preliminary data.</text>
</comment>
<proteinExistence type="predicted"/>
<dbReference type="Proteomes" id="UP001142489">
    <property type="component" value="Unassembled WGS sequence"/>
</dbReference>
<keyword evidence="2" id="KW-1185">Reference proteome</keyword>